<evidence type="ECO:0000259" key="6">
    <source>
        <dbReference type="Pfam" id="PF00389"/>
    </source>
</evidence>
<dbReference type="PANTHER" id="PTHR10996:SF257">
    <property type="entry name" value="GLYOXYLATE REDUCTASE 1"/>
    <property type="match status" value="1"/>
</dbReference>
<dbReference type="InterPro" id="IPR050223">
    <property type="entry name" value="D-isomer_2-hydroxyacid_DH"/>
</dbReference>
<evidence type="ECO:0000256" key="1">
    <source>
        <dbReference type="ARBA" id="ARBA00005854"/>
    </source>
</evidence>
<reference evidence="8" key="1">
    <citation type="submission" date="2014-02" db="EMBL/GenBank/DDBJ databases">
        <title>The Genome Sequence of Trichophyton rubrum (morphotype fischeri) CBS 288.86.</title>
        <authorList>
            <consortium name="The Broad Institute Genomics Platform"/>
            <person name="Cuomo C.A."/>
            <person name="White T.C."/>
            <person name="Graser Y."/>
            <person name="Martinez-Rossi N."/>
            <person name="Heitman J."/>
            <person name="Young S.K."/>
            <person name="Zeng Q."/>
            <person name="Gargeya S."/>
            <person name="Abouelleil A."/>
            <person name="Alvarado L."/>
            <person name="Chapman S.B."/>
            <person name="Gainer-Dewar J."/>
            <person name="Goldberg J."/>
            <person name="Griggs A."/>
            <person name="Gujja S."/>
            <person name="Hansen M."/>
            <person name="Howarth C."/>
            <person name="Imamovic A."/>
            <person name="Larimer J."/>
            <person name="Martinez D."/>
            <person name="Murphy C."/>
            <person name="Pearson M.D."/>
            <person name="Persinoti G."/>
            <person name="Poon T."/>
            <person name="Priest M."/>
            <person name="Roberts A.D."/>
            <person name="Saif S."/>
            <person name="Shea T.D."/>
            <person name="Sykes S.N."/>
            <person name="Wortman J."/>
            <person name="Nusbaum C."/>
            <person name="Birren B."/>
        </authorList>
    </citation>
    <scope>NUCLEOTIDE SEQUENCE [LARGE SCALE GENOMIC DNA]</scope>
    <source>
        <strain evidence="8">CBS 288.86</strain>
    </source>
</reference>
<keyword evidence="2 4" id="KW-0560">Oxidoreductase</keyword>
<name>A0A022WDC3_TRIRU</name>
<dbReference type="GO" id="GO:0030267">
    <property type="term" value="F:glyoxylate reductase (NADPH) activity"/>
    <property type="evidence" value="ECO:0007669"/>
    <property type="project" value="TreeGrafter"/>
</dbReference>
<dbReference type="FunFam" id="3.40.50.720:FF:000282">
    <property type="entry name" value="Glyoxylate reductase protein"/>
    <property type="match status" value="1"/>
</dbReference>
<evidence type="ECO:0000313" key="8">
    <source>
        <dbReference type="EMBL" id="EZF56101.1"/>
    </source>
</evidence>
<dbReference type="GO" id="GO:0016618">
    <property type="term" value="F:hydroxypyruvate reductase [NAD(P)H] activity"/>
    <property type="evidence" value="ECO:0007669"/>
    <property type="project" value="TreeGrafter"/>
</dbReference>
<dbReference type="InterPro" id="IPR006139">
    <property type="entry name" value="D-isomer_2_OHA_DH_cat_dom"/>
</dbReference>
<evidence type="ECO:0000256" key="2">
    <source>
        <dbReference type="ARBA" id="ARBA00023002"/>
    </source>
</evidence>
<organism evidence="8">
    <name type="scientific">Trichophyton rubrum CBS 288.86</name>
    <dbReference type="NCBI Taxonomy" id="1215330"/>
    <lineage>
        <taxon>Eukaryota</taxon>
        <taxon>Fungi</taxon>
        <taxon>Dikarya</taxon>
        <taxon>Ascomycota</taxon>
        <taxon>Pezizomycotina</taxon>
        <taxon>Eurotiomycetes</taxon>
        <taxon>Eurotiomycetidae</taxon>
        <taxon>Onygenales</taxon>
        <taxon>Arthrodermataceae</taxon>
        <taxon>Trichophyton</taxon>
    </lineage>
</organism>
<dbReference type="Pfam" id="PF02826">
    <property type="entry name" value="2-Hacid_dh_C"/>
    <property type="match status" value="1"/>
</dbReference>
<dbReference type="SUPFAM" id="SSF51735">
    <property type="entry name" value="NAD(P)-binding Rossmann-fold domains"/>
    <property type="match status" value="1"/>
</dbReference>
<feature type="domain" description="D-isomer specific 2-hydroxyacid dehydrogenase catalytic" evidence="6">
    <location>
        <begin position="62"/>
        <end position="324"/>
    </location>
</feature>
<proteinExistence type="inferred from homology"/>
<accession>A0A022WDC3</accession>
<dbReference type="InterPro" id="IPR029753">
    <property type="entry name" value="D-isomer_DH_CS"/>
</dbReference>
<dbReference type="Proteomes" id="UP000023758">
    <property type="component" value="Unassembled WGS sequence"/>
</dbReference>
<dbReference type="AlphaFoldDB" id="A0A022WDC3"/>
<evidence type="ECO:0008006" key="9">
    <source>
        <dbReference type="Google" id="ProtNLM"/>
    </source>
</evidence>
<comment type="similarity">
    <text evidence="1 4">Belongs to the D-isomer specific 2-hydroxyacid dehydrogenase family.</text>
</comment>
<dbReference type="Gene3D" id="3.40.50.720">
    <property type="entry name" value="NAD(P)-binding Rossmann-like Domain"/>
    <property type="match status" value="2"/>
</dbReference>
<dbReference type="InterPro" id="IPR029752">
    <property type="entry name" value="D-isomer_DH_CS1"/>
</dbReference>
<evidence type="ECO:0000259" key="7">
    <source>
        <dbReference type="Pfam" id="PF02826"/>
    </source>
</evidence>
<dbReference type="HOGENOM" id="CLU_019796_1_2_1"/>
<feature type="domain" description="D-isomer specific 2-hydroxyacid dehydrogenase NAD-binding" evidence="7">
    <location>
        <begin position="122"/>
        <end position="294"/>
    </location>
</feature>
<protein>
    <recommendedName>
        <fullName evidence="9">Hydroxyisocaproate dehydrogenase</fullName>
    </recommendedName>
</protein>
<sequence>MPPGRSVLLIGDITHCKKEWQDFSQLATLKEFPTGSRQEFLANCKSGRYDDVIAIYRSNVSTAITGPFDAELVKALPNSLAYICHNGAGYDNIDTTACSERGIRVSSTPIAVNNATADITMFLMLGALRQAYVPISAIRAGQWQGKTKLGHDPQMKVLGILGMGGIGREVSRRAKVFGMRVIYHNRNRLSPALEEGACYVSFDQLLAQSDVLSLNLSLNATTRHIISHREFAKMKDGAVIVNTARGALIDEKALVSALKSGKVSSAGLDVYENEPCIEPELLDNPKVMLLPHIGTATYETQKEMELLVLENLRSCLQSGKLITPIPEQRDAWKSQAGTGISNCNGNNNGTNGRPNNGRNGHNGHVFHGHI</sequence>
<evidence type="ECO:0000256" key="5">
    <source>
        <dbReference type="SAM" id="MobiDB-lite"/>
    </source>
</evidence>
<dbReference type="PROSITE" id="PS00671">
    <property type="entry name" value="D_2_HYDROXYACID_DH_3"/>
    <property type="match status" value="1"/>
</dbReference>
<evidence type="ECO:0000256" key="4">
    <source>
        <dbReference type="RuleBase" id="RU003719"/>
    </source>
</evidence>
<dbReference type="GO" id="GO:0051287">
    <property type="term" value="F:NAD binding"/>
    <property type="evidence" value="ECO:0007669"/>
    <property type="project" value="InterPro"/>
</dbReference>
<dbReference type="EMBL" id="KK207727">
    <property type="protein sequence ID" value="EZF56101.1"/>
    <property type="molecule type" value="Genomic_DNA"/>
</dbReference>
<dbReference type="SUPFAM" id="SSF52283">
    <property type="entry name" value="Formate/glycerate dehydrogenase catalytic domain-like"/>
    <property type="match status" value="1"/>
</dbReference>
<dbReference type="InterPro" id="IPR006140">
    <property type="entry name" value="D-isomer_DH_NAD-bd"/>
</dbReference>
<dbReference type="GO" id="GO:0005829">
    <property type="term" value="C:cytosol"/>
    <property type="evidence" value="ECO:0007669"/>
    <property type="project" value="TreeGrafter"/>
</dbReference>
<feature type="region of interest" description="Disordered" evidence="5">
    <location>
        <begin position="336"/>
        <end position="370"/>
    </location>
</feature>
<keyword evidence="3" id="KW-0520">NAD</keyword>
<dbReference type="Pfam" id="PF00389">
    <property type="entry name" value="2-Hacid_dh"/>
    <property type="match status" value="1"/>
</dbReference>
<gene>
    <name evidence="8" type="ORF">H103_01352</name>
</gene>
<dbReference type="InterPro" id="IPR036291">
    <property type="entry name" value="NAD(P)-bd_dom_sf"/>
</dbReference>
<dbReference type="PROSITE" id="PS00065">
    <property type="entry name" value="D_2_HYDROXYACID_DH_1"/>
    <property type="match status" value="1"/>
</dbReference>
<dbReference type="CDD" id="cd12168">
    <property type="entry name" value="Mand_dh_like"/>
    <property type="match status" value="1"/>
</dbReference>
<dbReference type="OrthoDB" id="9991913at2759"/>
<evidence type="ECO:0000256" key="3">
    <source>
        <dbReference type="ARBA" id="ARBA00023027"/>
    </source>
</evidence>
<feature type="compositionally biased region" description="Low complexity" evidence="5">
    <location>
        <begin position="337"/>
        <end position="363"/>
    </location>
</feature>
<dbReference type="PANTHER" id="PTHR10996">
    <property type="entry name" value="2-HYDROXYACID DEHYDROGENASE-RELATED"/>
    <property type="match status" value="1"/>
</dbReference>